<dbReference type="EMBL" id="VLLC01000014">
    <property type="protein sequence ID" value="TWI71208.1"/>
    <property type="molecule type" value="Genomic_DNA"/>
</dbReference>
<evidence type="ECO:0000256" key="1">
    <source>
        <dbReference type="ARBA" id="ARBA00004651"/>
    </source>
</evidence>
<comment type="subcellular location">
    <subcellularLocation>
        <location evidence="1">Cell membrane</location>
        <topology evidence="1">Multi-pass membrane protein</topology>
    </subcellularLocation>
</comment>
<dbReference type="PANTHER" id="PTHR39087:SF2">
    <property type="entry name" value="UPF0104 MEMBRANE PROTEIN MJ1595"/>
    <property type="match status" value="1"/>
</dbReference>
<keyword evidence="3 6" id="KW-0812">Transmembrane</keyword>
<feature type="transmembrane region" description="Helical" evidence="6">
    <location>
        <begin position="127"/>
        <end position="146"/>
    </location>
</feature>
<gene>
    <name evidence="7" type="ORF">LZ24_02006</name>
</gene>
<feature type="transmembrane region" description="Helical" evidence="6">
    <location>
        <begin position="273"/>
        <end position="299"/>
    </location>
</feature>
<evidence type="ECO:0000256" key="6">
    <source>
        <dbReference type="SAM" id="Phobius"/>
    </source>
</evidence>
<organism evidence="7 8">
    <name type="scientific">Desulfobotulus alkaliphilus</name>
    <dbReference type="NCBI Taxonomy" id="622671"/>
    <lineage>
        <taxon>Bacteria</taxon>
        <taxon>Pseudomonadati</taxon>
        <taxon>Thermodesulfobacteriota</taxon>
        <taxon>Desulfobacteria</taxon>
        <taxon>Desulfobacterales</taxon>
        <taxon>Desulfobacteraceae</taxon>
        <taxon>Desulfobotulus</taxon>
    </lineage>
</organism>
<dbReference type="OrthoDB" id="9786506at2"/>
<dbReference type="RefSeq" id="WP_144685030.1">
    <property type="nucleotide sequence ID" value="NZ_VLLC01000014.1"/>
</dbReference>
<dbReference type="PANTHER" id="PTHR39087">
    <property type="entry name" value="UPF0104 MEMBRANE PROTEIN MJ1595"/>
    <property type="match status" value="1"/>
</dbReference>
<dbReference type="NCBIfam" id="TIGR00374">
    <property type="entry name" value="flippase-like domain"/>
    <property type="match status" value="1"/>
</dbReference>
<evidence type="ECO:0000256" key="3">
    <source>
        <dbReference type="ARBA" id="ARBA00022692"/>
    </source>
</evidence>
<feature type="transmembrane region" description="Helical" evidence="6">
    <location>
        <begin position="240"/>
        <end position="261"/>
    </location>
</feature>
<feature type="transmembrane region" description="Helical" evidence="6">
    <location>
        <begin position="167"/>
        <end position="186"/>
    </location>
</feature>
<keyword evidence="2" id="KW-1003">Cell membrane</keyword>
<comment type="caution">
    <text evidence="7">The sequence shown here is derived from an EMBL/GenBank/DDBJ whole genome shotgun (WGS) entry which is preliminary data.</text>
</comment>
<proteinExistence type="predicted"/>
<name>A0A562RQ94_9BACT</name>
<keyword evidence="4 6" id="KW-1133">Transmembrane helix</keyword>
<feature type="transmembrane region" description="Helical" evidence="6">
    <location>
        <begin position="72"/>
        <end position="91"/>
    </location>
</feature>
<evidence type="ECO:0000256" key="5">
    <source>
        <dbReference type="ARBA" id="ARBA00023136"/>
    </source>
</evidence>
<sequence>MKKTKGIGLLIALPISIAALWLAFRNVPMAELAAYFKNLDYIWLLPAIFFCLMGYVLRAWRWQHLLSRTRKVTFFSAFHPMMIGFMLNSILPGRVGELVRPALLARKEKIPFVTSFSTIAAERVLDLTVLLAFLSFIFGLTNMGAAETQIIGGFELSGETLTRIARNMAWICLALVGGIVFLQVPWMREKEKKLLRGLVLSFPGLPSGFRKNLSDRLLPALEKLVDQVASGFDGLKSPPKLLVCVFLSLCVWGIQVLPFWFLSQASEGISANLIQLAAVMVLVNFFIAIPSVPGFWGIWEAGVVFSLAFFGIRGADAAGYALLSHAVLMFPVIFVGLASAFMTGFRISSGKRASDRESLESGG</sequence>
<dbReference type="GO" id="GO:0005886">
    <property type="term" value="C:plasma membrane"/>
    <property type="evidence" value="ECO:0007669"/>
    <property type="project" value="UniProtKB-SubCell"/>
</dbReference>
<keyword evidence="5 6" id="KW-0472">Membrane</keyword>
<dbReference type="InterPro" id="IPR022791">
    <property type="entry name" value="L-PG_synthase/AglD"/>
</dbReference>
<dbReference type="AlphaFoldDB" id="A0A562RQ94"/>
<dbReference type="Proteomes" id="UP000318307">
    <property type="component" value="Unassembled WGS sequence"/>
</dbReference>
<reference evidence="7 8" key="1">
    <citation type="submission" date="2019-07" db="EMBL/GenBank/DDBJ databases">
        <title>Genome sequencing of 100 strains of the haloalkaliphilic chemolithoautotrophic sulfur-oxidizing bacterium Thioalkalivibrio.</title>
        <authorList>
            <person name="Muyzer G."/>
        </authorList>
    </citation>
    <scope>NUCLEOTIDE SEQUENCE [LARGE SCALE GENOMIC DNA]</scope>
    <source>
        <strain evidence="7 8">ASO4-4</strain>
    </source>
</reference>
<dbReference type="Pfam" id="PF03706">
    <property type="entry name" value="LPG_synthase_TM"/>
    <property type="match status" value="1"/>
</dbReference>
<keyword evidence="8" id="KW-1185">Reference proteome</keyword>
<evidence type="ECO:0008006" key="9">
    <source>
        <dbReference type="Google" id="ProtNLM"/>
    </source>
</evidence>
<feature type="transmembrane region" description="Helical" evidence="6">
    <location>
        <begin position="319"/>
        <end position="342"/>
    </location>
</feature>
<evidence type="ECO:0000256" key="4">
    <source>
        <dbReference type="ARBA" id="ARBA00022989"/>
    </source>
</evidence>
<accession>A0A562RQ94</accession>
<evidence type="ECO:0000256" key="2">
    <source>
        <dbReference type="ARBA" id="ARBA00022475"/>
    </source>
</evidence>
<protein>
    <recommendedName>
        <fullName evidence="9">Lysylphosphatidylglycerol synthase-like protein</fullName>
    </recommendedName>
</protein>
<evidence type="ECO:0000313" key="7">
    <source>
        <dbReference type="EMBL" id="TWI71208.1"/>
    </source>
</evidence>
<evidence type="ECO:0000313" key="8">
    <source>
        <dbReference type="Proteomes" id="UP000318307"/>
    </source>
</evidence>
<feature type="transmembrane region" description="Helical" evidence="6">
    <location>
        <begin position="41"/>
        <end position="60"/>
    </location>
</feature>